<keyword evidence="5" id="KW-0378">Hydrolase</keyword>
<protein>
    <recommendedName>
        <fullName evidence="10">Peptidase metallopeptidase domain-containing protein</fullName>
    </recommendedName>
</protein>
<evidence type="ECO:0000256" key="6">
    <source>
        <dbReference type="ARBA" id="ARBA00022833"/>
    </source>
</evidence>
<feature type="binding site" evidence="8">
    <location>
        <position position="268"/>
    </location>
    <ligand>
        <name>Ca(2+)</name>
        <dbReference type="ChEBI" id="CHEBI:29108"/>
        <label>1</label>
    </ligand>
</feature>
<evidence type="ECO:0000256" key="7">
    <source>
        <dbReference type="ARBA" id="ARBA00023049"/>
    </source>
</evidence>
<evidence type="ECO:0000313" key="11">
    <source>
        <dbReference type="EMBL" id="CAH3128214.1"/>
    </source>
</evidence>
<evidence type="ECO:0000256" key="9">
    <source>
        <dbReference type="SAM" id="Phobius"/>
    </source>
</evidence>
<evidence type="ECO:0000256" key="5">
    <source>
        <dbReference type="ARBA" id="ARBA00022801"/>
    </source>
</evidence>
<evidence type="ECO:0000256" key="4">
    <source>
        <dbReference type="ARBA" id="ARBA00022729"/>
    </source>
</evidence>
<feature type="transmembrane region" description="Helical" evidence="9">
    <location>
        <begin position="6"/>
        <end position="25"/>
    </location>
</feature>
<feature type="binding site" evidence="8">
    <location>
        <position position="242"/>
    </location>
    <ligand>
        <name>Ca(2+)</name>
        <dbReference type="ChEBI" id="CHEBI:29108"/>
        <label>3</label>
    </ligand>
</feature>
<feature type="binding site" evidence="8">
    <location>
        <position position="235"/>
    </location>
    <ligand>
        <name>Zn(2+)</name>
        <dbReference type="ChEBI" id="CHEBI:29105"/>
        <label>1</label>
    </ligand>
</feature>
<feature type="binding site" evidence="8">
    <location>
        <position position="292"/>
    </location>
    <ligand>
        <name>Zn(2+)</name>
        <dbReference type="ChEBI" id="CHEBI:29105"/>
        <label>2</label>
        <note>catalytic</note>
    </ligand>
</feature>
<evidence type="ECO:0000256" key="3">
    <source>
        <dbReference type="ARBA" id="ARBA00022723"/>
    </source>
</evidence>
<dbReference type="Proteomes" id="UP001159428">
    <property type="component" value="Unassembled WGS sequence"/>
</dbReference>
<keyword evidence="9" id="KW-0472">Membrane</keyword>
<dbReference type="GO" id="GO:0030198">
    <property type="term" value="P:extracellular matrix organization"/>
    <property type="evidence" value="ECO:0007669"/>
    <property type="project" value="TreeGrafter"/>
</dbReference>
<sequence>MPPCRSAQTFVVYWIFSLHFAIGLVERMMNSASISMKTRGFSFKWLVIAAAFLLSTWCSRCTLGAPLPLADSSKPPKEVVDSVTYETALEWMKKYKVFKPGQDNNFTEMISNVQRMAGLSVTGELDFDTKKMFVIPRCGNVEKNDEPHRHEEKKGKNKRSVYFQRYVDLFCAARGEMISTIMSHPYAGGQISLLSRLLRRLAIYVPAGSRCRVTKRSTQDDQKSKVLVRFVKGSHSDPYPFDGKGGTFGHVFYPDSSKDLPVEVHFDDDETFTTGTDNGINLYWAAVHLLGHTMGLKHSRNQESIMYPWYKGYLPDYKLSRDDTQQIQALFGTSTATDVKNAQEILPKVLKQHLDPNNEKITKAAKARKTSAQLVTKETITVKAEGVPAEA</sequence>
<dbReference type="InterPro" id="IPR021190">
    <property type="entry name" value="Pept_M10A"/>
</dbReference>
<keyword evidence="7" id="KW-0482">Metalloprotease</keyword>
<evidence type="ECO:0000313" key="12">
    <source>
        <dbReference type="Proteomes" id="UP001159428"/>
    </source>
</evidence>
<feature type="transmembrane region" description="Helical" evidence="9">
    <location>
        <begin position="45"/>
        <end position="67"/>
    </location>
</feature>
<reference evidence="11 12" key="1">
    <citation type="submission" date="2022-05" db="EMBL/GenBank/DDBJ databases">
        <authorList>
            <consortium name="Genoscope - CEA"/>
            <person name="William W."/>
        </authorList>
    </citation>
    <scope>NUCLEOTIDE SEQUENCE [LARGE SCALE GENOMIC DNA]</scope>
</reference>
<dbReference type="InterPro" id="IPR036365">
    <property type="entry name" value="PGBD-like_sf"/>
</dbReference>
<feature type="binding site" evidence="8">
    <location>
        <position position="298"/>
    </location>
    <ligand>
        <name>Zn(2+)</name>
        <dbReference type="ChEBI" id="CHEBI:29105"/>
        <label>2</label>
        <note>catalytic</note>
    </ligand>
</feature>
<feature type="binding site" evidence="8">
    <location>
        <position position="267"/>
    </location>
    <ligand>
        <name>Ca(2+)</name>
        <dbReference type="ChEBI" id="CHEBI:29108"/>
        <label>3</label>
    </ligand>
</feature>
<dbReference type="InterPro" id="IPR006026">
    <property type="entry name" value="Peptidase_Metallo"/>
</dbReference>
<dbReference type="InterPro" id="IPR024079">
    <property type="entry name" value="MetalloPept_cat_dom_sf"/>
</dbReference>
<feature type="binding site" evidence="8">
    <location>
        <position position="243"/>
    </location>
    <ligand>
        <name>Ca(2+)</name>
        <dbReference type="ChEBI" id="CHEBI:29108"/>
        <label>3</label>
    </ligand>
</feature>
<dbReference type="PANTHER" id="PTHR10201:SF291">
    <property type="entry name" value="MATRIX METALLOPROTEINASE 1, ISOFORM C-RELATED"/>
    <property type="match status" value="1"/>
</dbReference>
<dbReference type="GO" id="GO:0030574">
    <property type="term" value="P:collagen catabolic process"/>
    <property type="evidence" value="ECO:0007669"/>
    <property type="project" value="TreeGrafter"/>
</dbReference>
<feature type="binding site" evidence="8">
    <location>
        <position position="270"/>
    </location>
    <ligand>
        <name>Ca(2+)</name>
        <dbReference type="ChEBI" id="CHEBI:29108"/>
        <label>1</label>
    </ligand>
</feature>
<dbReference type="SUPFAM" id="SSF55486">
    <property type="entry name" value="Metalloproteases ('zincins'), catalytic domain"/>
    <property type="match status" value="1"/>
</dbReference>
<dbReference type="InterPro" id="IPR001818">
    <property type="entry name" value="Pept_M10_metallopeptidase"/>
</dbReference>
<keyword evidence="3 8" id="KW-0479">Metal-binding</keyword>
<dbReference type="Gene3D" id="3.40.390.10">
    <property type="entry name" value="Collagenase (Catalytic Domain)"/>
    <property type="match status" value="1"/>
</dbReference>
<dbReference type="Pfam" id="PF00413">
    <property type="entry name" value="Peptidase_M10"/>
    <property type="match status" value="1"/>
</dbReference>
<comment type="similarity">
    <text evidence="1">Belongs to the peptidase M10A family.</text>
</comment>
<keyword evidence="9" id="KW-0812">Transmembrane</keyword>
<dbReference type="GO" id="GO:0008270">
    <property type="term" value="F:zinc ion binding"/>
    <property type="evidence" value="ECO:0007669"/>
    <property type="project" value="InterPro"/>
</dbReference>
<dbReference type="PANTHER" id="PTHR10201">
    <property type="entry name" value="MATRIX METALLOPROTEINASE"/>
    <property type="match status" value="1"/>
</dbReference>
<evidence type="ECO:0000256" key="8">
    <source>
        <dbReference type="PIRSR" id="PIRSR621190-2"/>
    </source>
</evidence>
<dbReference type="GO" id="GO:0031012">
    <property type="term" value="C:extracellular matrix"/>
    <property type="evidence" value="ECO:0007669"/>
    <property type="project" value="InterPro"/>
</dbReference>
<comment type="cofactor">
    <cofactor evidence="8">
        <name>Zn(2+)</name>
        <dbReference type="ChEBI" id="CHEBI:29105"/>
    </cofactor>
    <text evidence="8">Binds 2 Zn(2+) ions per subunit.</text>
</comment>
<dbReference type="SUPFAM" id="SSF47090">
    <property type="entry name" value="PGBD-like"/>
    <property type="match status" value="1"/>
</dbReference>
<organism evidence="11 12">
    <name type="scientific">Pocillopora meandrina</name>
    <dbReference type="NCBI Taxonomy" id="46732"/>
    <lineage>
        <taxon>Eukaryota</taxon>
        <taxon>Metazoa</taxon>
        <taxon>Cnidaria</taxon>
        <taxon>Anthozoa</taxon>
        <taxon>Hexacorallia</taxon>
        <taxon>Scleractinia</taxon>
        <taxon>Astrocoeniina</taxon>
        <taxon>Pocilloporidae</taxon>
        <taxon>Pocillopora</taxon>
    </lineage>
</organism>
<dbReference type="PRINTS" id="PR00138">
    <property type="entry name" value="MATRIXIN"/>
</dbReference>
<dbReference type="GO" id="GO:0004222">
    <property type="term" value="F:metalloendopeptidase activity"/>
    <property type="evidence" value="ECO:0007669"/>
    <property type="project" value="InterPro"/>
</dbReference>
<keyword evidence="12" id="KW-1185">Reference proteome</keyword>
<dbReference type="SMART" id="SM00235">
    <property type="entry name" value="ZnMc"/>
    <property type="match status" value="1"/>
</dbReference>
<feature type="binding site" evidence="8">
    <location>
        <position position="265"/>
    </location>
    <ligand>
        <name>Zn(2+)</name>
        <dbReference type="ChEBI" id="CHEBI:29105"/>
        <label>1</label>
    </ligand>
</feature>
<evidence type="ECO:0000259" key="10">
    <source>
        <dbReference type="SMART" id="SM00235"/>
    </source>
</evidence>
<feature type="binding site" evidence="8">
    <location>
        <position position="306"/>
    </location>
    <ligand>
        <name>Zn(2+)</name>
        <dbReference type="ChEBI" id="CHEBI:29105"/>
        <label>2</label>
        <note>catalytic</note>
    </ligand>
</feature>
<keyword evidence="2" id="KW-0645">Protease</keyword>
<dbReference type="InterPro" id="IPR033739">
    <property type="entry name" value="M10A_MMP"/>
</dbReference>
<dbReference type="EMBL" id="CALNXJ010000023">
    <property type="protein sequence ID" value="CAH3128214.1"/>
    <property type="molecule type" value="Genomic_DNA"/>
</dbReference>
<keyword evidence="6 8" id="KW-0862">Zinc</keyword>
<dbReference type="GO" id="GO:0006508">
    <property type="term" value="P:proteolysis"/>
    <property type="evidence" value="ECO:0007669"/>
    <property type="project" value="UniProtKB-KW"/>
</dbReference>
<keyword evidence="4" id="KW-0732">Signal</keyword>
<comment type="caution">
    <text evidence="11">The sequence shown here is derived from an EMBL/GenBank/DDBJ whole genome shotgun (WGS) entry which is preliminary data.</text>
</comment>
<feature type="binding site" evidence="8">
    <location>
        <position position="250"/>
    </location>
    <ligand>
        <name>Zn(2+)</name>
        <dbReference type="ChEBI" id="CHEBI:29105"/>
        <label>1</label>
    </ligand>
</feature>
<keyword evidence="9" id="KW-1133">Transmembrane helix</keyword>
<keyword evidence="8" id="KW-0106">Calcium</keyword>
<proteinExistence type="inferred from homology"/>
<dbReference type="AlphaFoldDB" id="A0AAU9WX09"/>
<feature type="domain" description="Peptidase metallopeptidase" evidence="10">
    <location>
        <begin position="174"/>
        <end position="333"/>
    </location>
</feature>
<feature type="binding site" evidence="8">
    <location>
        <position position="288"/>
    </location>
    <ligand>
        <name>Zn(2+)</name>
        <dbReference type="ChEBI" id="CHEBI:29105"/>
        <label>2</label>
        <note>catalytic</note>
    </ligand>
</feature>
<gene>
    <name evidence="11" type="ORF">PMEA_00013368</name>
</gene>
<name>A0AAU9WX09_9CNID</name>
<feature type="binding site" description="in inhibited form" evidence="8">
    <location>
        <position position="138"/>
    </location>
    <ligand>
        <name>Zn(2+)</name>
        <dbReference type="ChEBI" id="CHEBI:29105"/>
        <label>2</label>
        <note>catalytic</note>
    </ligand>
</feature>
<accession>A0AAU9WX09</accession>
<comment type="cofactor">
    <cofactor evidence="8">
        <name>Ca(2+)</name>
        <dbReference type="ChEBI" id="CHEBI:29108"/>
    </cofactor>
    <text evidence="8">Can bind about 5 Ca(2+) ions per subunit.</text>
</comment>
<evidence type="ECO:0000256" key="2">
    <source>
        <dbReference type="ARBA" id="ARBA00022670"/>
    </source>
</evidence>
<evidence type="ECO:0000256" key="1">
    <source>
        <dbReference type="ARBA" id="ARBA00010370"/>
    </source>
</evidence>
<feature type="binding site" evidence="8">
    <location>
        <position position="237"/>
    </location>
    <ligand>
        <name>Zn(2+)</name>
        <dbReference type="ChEBI" id="CHEBI:29105"/>
        <label>1</label>
    </ligand>
</feature>
<feature type="binding site" evidence="8">
    <location>
        <position position="270"/>
    </location>
    <ligand>
        <name>Ca(2+)</name>
        <dbReference type="ChEBI" id="CHEBI:29108"/>
        <label>3</label>
    </ligand>
</feature>
<dbReference type="CDD" id="cd04278">
    <property type="entry name" value="ZnMc_MMP"/>
    <property type="match status" value="1"/>
</dbReference>